<evidence type="ECO:0000313" key="1">
    <source>
        <dbReference type="EMBL" id="KAJ3471968.1"/>
    </source>
</evidence>
<keyword evidence="2" id="KW-1185">Reference proteome</keyword>
<accession>A0ACC1QAZ5</accession>
<dbReference type="EMBL" id="JANAKD010003723">
    <property type="protein sequence ID" value="KAJ3471968.1"/>
    <property type="molecule type" value="Genomic_DNA"/>
</dbReference>
<reference evidence="1" key="1">
    <citation type="submission" date="2022-07" db="EMBL/GenBank/DDBJ databases">
        <title>Genome Sequence of Lecanicillium saksenae.</title>
        <authorList>
            <person name="Buettner E."/>
        </authorList>
    </citation>
    <scope>NUCLEOTIDE SEQUENCE</scope>
    <source>
        <strain evidence="1">VT-O1</strain>
    </source>
</reference>
<evidence type="ECO:0000313" key="2">
    <source>
        <dbReference type="Proteomes" id="UP001148737"/>
    </source>
</evidence>
<comment type="caution">
    <text evidence="1">The sequence shown here is derived from an EMBL/GenBank/DDBJ whole genome shotgun (WGS) entry which is preliminary data.</text>
</comment>
<protein>
    <submittedName>
        <fullName evidence="1">Uncharacterized protein</fullName>
    </submittedName>
</protein>
<name>A0ACC1QAZ5_9HYPO</name>
<organism evidence="1 2">
    <name type="scientific">Lecanicillium saksenae</name>
    <dbReference type="NCBI Taxonomy" id="468837"/>
    <lineage>
        <taxon>Eukaryota</taxon>
        <taxon>Fungi</taxon>
        <taxon>Dikarya</taxon>
        <taxon>Ascomycota</taxon>
        <taxon>Pezizomycotina</taxon>
        <taxon>Sordariomycetes</taxon>
        <taxon>Hypocreomycetidae</taxon>
        <taxon>Hypocreales</taxon>
        <taxon>Cordycipitaceae</taxon>
        <taxon>Lecanicillium</taxon>
    </lineage>
</organism>
<dbReference type="Proteomes" id="UP001148737">
    <property type="component" value="Unassembled WGS sequence"/>
</dbReference>
<gene>
    <name evidence="1" type="ORF">NLG97_g11404</name>
</gene>
<proteinExistence type="predicted"/>
<sequence>MMLSSLATDKELLDKLQEIFDDLGKEAGATSFDPEEGWNGVVRILGVVHAAALATDGLVAYEKRMRG</sequence>